<evidence type="ECO:0000313" key="2">
    <source>
        <dbReference type="Proteomes" id="UP000561681"/>
    </source>
</evidence>
<organism evidence="1 2">
    <name type="scientific">Flavobacterium nitrogenifigens</name>
    <dbReference type="NCBI Taxonomy" id="1617283"/>
    <lineage>
        <taxon>Bacteria</taxon>
        <taxon>Pseudomonadati</taxon>
        <taxon>Bacteroidota</taxon>
        <taxon>Flavobacteriia</taxon>
        <taxon>Flavobacteriales</taxon>
        <taxon>Flavobacteriaceae</taxon>
        <taxon>Flavobacterium</taxon>
    </lineage>
</organism>
<accession>A0A7W7J0A4</accession>
<keyword evidence="2" id="KW-1185">Reference proteome</keyword>
<dbReference type="EMBL" id="JACHLD010000007">
    <property type="protein sequence ID" value="MBB4803886.1"/>
    <property type="molecule type" value="Genomic_DNA"/>
</dbReference>
<dbReference type="AlphaFoldDB" id="A0A7W7J0A4"/>
<name>A0A7W7J0A4_9FLAO</name>
<protein>
    <submittedName>
        <fullName evidence="1">Uncharacterized protein</fullName>
    </submittedName>
</protein>
<evidence type="ECO:0000313" key="1">
    <source>
        <dbReference type="EMBL" id="MBB4803886.1"/>
    </source>
</evidence>
<comment type="caution">
    <text evidence="1">The sequence shown here is derived from an EMBL/GenBank/DDBJ whole genome shotgun (WGS) entry which is preliminary data.</text>
</comment>
<dbReference type="Proteomes" id="UP000561681">
    <property type="component" value="Unassembled WGS sequence"/>
</dbReference>
<sequence length="213" mass="24925">MRLVVCLLLFFIPTLNYGFKKNVMPYSIVISKAVLIVDGTISKVSKDEYQFKIDEFVKGKSNPKINVTIWKEWICDPRIKELKTGQRLILFLEKSPNGNYYPINYSTGELYVDNNAFIDIFLPKDFSNPEALKQGIRMFLEIYKCFGDLNNRFYANIYFVRNKSIFEIYEMKMTNSSFGYLVDNADYFKVIEFLQFQFFKNYSVNSNTANSAG</sequence>
<dbReference type="RefSeq" id="WP_184166034.1">
    <property type="nucleotide sequence ID" value="NZ_JACHLD010000007.1"/>
</dbReference>
<gene>
    <name evidence="1" type="ORF">HNP37_003966</name>
</gene>
<reference evidence="1 2" key="1">
    <citation type="submission" date="2020-08" db="EMBL/GenBank/DDBJ databases">
        <title>Functional genomics of gut bacteria from endangered species of beetles.</title>
        <authorList>
            <person name="Carlos-Shanley C."/>
        </authorList>
    </citation>
    <scope>NUCLEOTIDE SEQUENCE [LARGE SCALE GENOMIC DNA]</scope>
    <source>
        <strain evidence="1 2">S00142</strain>
    </source>
</reference>
<proteinExistence type="predicted"/>